<comment type="caution">
    <text evidence="2">The sequence shown here is derived from an EMBL/GenBank/DDBJ whole genome shotgun (WGS) entry which is preliminary data.</text>
</comment>
<evidence type="ECO:0000313" key="3">
    <source>
        <dbReference type="Proteomes" id="UP000712600"/>
    </source>
</evidence>
<dbReference type="Proteomes" id="UP000712600">
    <property type="component" value="Unassembled WGS sequence"/>
</dbReference>
<feature type="region of interest" description="Disordered" evidence="1">
    <location>
        <begin position="123"/>
        <end position="169"/>
    </location>
</feature>
<gene>
    <name evidence="2" type="ORF">F2Q69_00012658</name>
</gene>
<feature type="compositionally biased region" description="Basic and acidic residues" evidence="1">
    <location>
        <begin position="16"/>
        <end position="46"/>
    </location>
</feature>
<dbReference type="EMBL" id="QGKX02000996">
    <property type="protein sequence ID" value="KAF3556196.1"/>
    <property type="molecule type" value="Genomic_DNA"/>
</dbReference>
<dbReference type="AlphaFoldDB" id="A0A8S9QT10"/>
<evidence type="ECO:0000313" key="2">
    <source>
        <dbReference type="EMBL" id="KAF3556196.1"/>
    </source>
</evidence>
<feature type="compositionally biased region" description="Basic and acidic residues" evidence="1">
    <location>
        <begin position="132"/>
        <end position="162"/>
    </location>
</feature>
<name>A0A8S9QT10_BRACR</name>
<organism evidence="2 3">
    <name type="scientific">Brassica cretica</name>
    <name type="common">Mustard</name>
    <dbReference type="NCBI Taxonomy" id="69181"/>
    <lineage>
        <taxon>Eukaryota</taxon>
        <taxon>Viridiplantae</taxon>
        <taxon>Streptophyta</taxon>
        <taxon>Embryophyta</taxon>
        <taxon>Tracheophyta</taxon>
        <taxon>Spermatophyta</taxon>
        <taxon>Magnoliopsida</taxon>
        <taxon>eudicotyledons</taxon>
        <taxon>Gunneridae</taxon>
        <taxon>Pentapetalae</taxon>
        <taxon>rosids</taxon>
        <taxon>malvids</taxon>
        <taxon>Brassicales</taxon>
        <taxon>Brassicaceae</taxon>
        <taxon>Brassiceae</taxon>
        <taxon>Brassica</taxon>
    </lineage>
</organism>
<protein>
    <submittedName>
        <fullName evidence="2">Uncharacterized protein</fullName>
    </submittedName>
</protein>
<reference evidence="2" key="1">
    <citation type="submission" date="2019-12" db="EMBL/GenBank/DDBJ databases">
        <title>Genome sequencing and annotation of Brassica cretica.</title>
        <authorList>
            <person name="Studholme D.J."/>
            <person name="Sarris P."/>
        </authorList>
    </citation>
    <scope>NUCLEOTIDE SEQUENCE</scope>
    <source>
        <strain evidence="2">PFS-109/04</strain>
        <tissue evidence="2">Leaf</tissue>
    </source>
</reference>
<sequence>MQTRPFVSNPGKRNTRPNEKESSPPPKENPKASSSEREQPTKEESSRSQASPRPRIELIVKRLSICGGSIKSVTTPPPAPRNPKIQSGVLLEDVLHRASDIFFIEEDTAAITVKCRRDPLYPTLENVIPGRTPKEKESSPPPKENPKASSSEREQPTKEESSRSQASPRPRIELIVKRLSICGGSIKSVTTPPPAPRNPKIQSGDKCVGLGIDLQDHVRLFLCTSNPCSALQNDRRQETCLRVYSPASIIDKPRDPSLRILPYGYVPVYVVGAFVAAGEIGR</sequence>
<evidence type="ECO:0000256" key="1">
    <source>
        <dbReference type="SAM" id="MobiDB-lite"/>
    </source>
</evidence>
<accession>A0A8S9QT10</accession>
<proteinExistence type="predicted"/>
<feature type="region of interest" description="Disordered" evidence="1">
    <location>
        <begin position="1"/>
        <end position="56"/>
    </location>
</feature>